<dbReference type="SUPFAM" id="SSF51735">
    <property type="entry name" value="NAD(P)-binding Rossmann-fold domains"/>
    <property type="match status" value="1"/>
</dbReference>
<name>A0ABR5DC03_9HYPH</name>
<feature type="domain" description="NAD-dependent epimerase/dehydratase" evidence="4">
    <location>
        <begin position="4"/>
        <end position="163"/>
    </location>
</feature>
<evidence type="ECO:0000256" key="2">
    <source>
        <dbReference type="ARBA" id="ARBA00023002"/>
    </source>
</evidence>
<keyword evidence="2" id="KW-0560">Oxidoreductase</keyword>
<dbReference type="EMBL" id="JWIT01000003">
    <property type="protein sequence ID" value="KJF74608.1"/>
    <property type="molecule type" value="Genomic_DNA"/>
</dbReference>
<dbReference type="Proteomes" id="UP000032564">
    <property type="component" value="Unassembled WGS sequence"/>
</dbReference>
<dbReference type="PANTHER" id="PTHR43103">
    <property type="entry name" value="NUCLEOSIDE-DIPHOSPHATE-SUGAR EPIMERASE"/>
    <property type="match status" value="1"/>
</dbReference>
<keyword evidence="3" id="KW-0520">NAD</keyword>
<dbReference type="PANTHER" id="PTHR43103:SF5">
    <property type="entry name" value="4-EPIMERASE, PUTATIVE (AFU_ORTHOLOGUE AFUA_7G00360)-RELATED"/>
    <property type="match status" value="1"/>
</dbReference>
<keyword evidence="6" id="KW-1185">Reference proteome</keyword>
<evidence type="ECO:0000313" key="5">
    <source>
        <dbReference type="EMBL" id="KJF74608.1"/>
    </source>
</evidence>
<evidence type="ECO:0000259" key="4">
    <source>
        <dbReference type="Pfam" id="PF01370"/>
    </source>
</evidence>
<evidence type="ECO:0000313" key="6">
    <source>
        <dbReference type="Proteomes" id="UP000032564"/>
    </source>
</evidence>
<dbReference type="InterPro" id="IPR036291">
    <property type="entry name" value="NAD(P)-bd_dom_sf"/>
</dbReference>
<evidence type="ECO:0000256" key="3">
    <source>
        <dbReference type="ARBA" id="ARBA00023027"/>
    </source>
</evidence>
<proteinExistence type="inferred from homology"/>
<reference evidence="5 6" key="1">
    <citation type="submission" date="2014-12" db="EMBL/GenBank/DDBJ databases">
        <authorList>
            <person name="Kuzmanovic N."/>
            <person name="Pulawska J."/>
            <person name="Obradovic A."/>
        </authorList>
    </citation>
    <scope>NUCLEOTIDE SEQUENCE [LARGE SCALE GENOMIC DNA]</scope>
    <source>
        <strain evidence="5 6">KFB 330</strain>
    </source>
</reference>
<dbReference type="Pfam" id="PF01370">
    <property type="entry name" value="Epimerase"/>
    <property type="match status" value="1"/>
</dbReference>
<comment type="similarity">
    <text evidence="1">Belongs to the NAD(P)-dependent epimerase/dehydratase family.</text>
</comment>
<comment type="caution">
    <text evidence="5">The sequence shown here is derived from an EMBL/GenBank/DDBJ whole genome shotgun (WGS) entry which is preliminary data.</text>
</comment>
<organism evidence="5 6">
    <name type="scientific">Agrobacterium arsenijevicii</name>
    <dbReference type="NCBI Taxonomy" id="1585697"/>
    <lineage>
        <taxon>Bacteria</taxon>
        <taxon>Pseudomonadati</taxon>
        <taxon>Pseudomonadota</taxon>
        <taxon>Alphaproteobacteria</taxon>
        <taxon>Hyphomicrobiales</taxon>
        <taxon>Rhizobiaceae</taxon>
        <taxon>Rhizobium/Agrobacterium group</taxon>
        <taxon>Agrobacterium</taxon>
    </lineage>
</organism>
<accession>A0ABR5DC03</accession>
<sequence length="270" mass="30136">MTTILITGASGGVGTRMRQLLRGHYDHIRLTDIREPNNLQPNESFVAADISNFEQVSRAVEGVDGIVHFGGLPLEFAWDDMLQANIVGTYNILEAARIAGVKRYVFASSNQVVGFYRRDRRLGTDTVLRPSSRYGVTKAFGESLAALYADKHGIRSLCIRIGRVWDKPEDVRRLSIWIAPEDLAQLVRIGLDHPDLHYDIVYGVSDNAASWYDNRRATELGYRPAFRAEDFREDAIAAEALKTPDPVADHFMGAKLAAIDFDGDLERAGR</sequence>
<gene>
    <name evidence="5" type="ORF">RP75_05745</name>
</gene>
<dbReference type="Gene3D" id="3.40.50.720">
    <property type="entry name" value="NAD(P)-binding Rossmann-like Domain"/>
    <property type="match status" value="1"/>
</dbReference>
<dbReference type="InterPro" id="IPR001509">
    <property type="entry name" value="Epimerase_deHydtase"/>
</dbReference>
<evidence type="ECO:0000256" key="1">
    <source>
        <dbReference type="ARBA" id="ARBA00007637"/>
    </source>
</evidence>
<dbReference type="RefSeq" id="WP_139020795.1">
    <property type="nucleotide sequence ID" value="NZ_CP166104.1"/>
</dbReference>
<protein>
    <submittedName>
        <fullName evidence="5">UDP-glucose 4-epimerase</fullName>
    </submittedName>
</protein>